<dbReference type="SMART" id="SM00028">
    <property type="entry name" value="TPR"/>
    <property type="match status" value="7"/>
</dbReference>
<evidence type="ECO:0008006" key="4">
    <source>
        <dbReference type="Google" id="ProtNLM"/>
    </source>
</evidence>
<feature type="region of interest" description="Disordered" evidence="1">
    <location>
        <begin position="653"/>
        <end position="674"/>
    </location>
</feature>
<dbReference type="PANTHER" id="PTHR47691:SF3">
    <property type="entry name" value="HTH-TYPE TRANSCRIPTIONAL REGULATOR RV0890C-RELATED"/>
    <property type="match status" value="1"/>
</dbReference>
<evidence type="ECO:0000313" key="3">
    <source>
        <dbReference type="Proteomes" id="UP000185696"/>
    </source>
</evidence>
<dbReference type="AlphaFoldDB" id="A0A7Z1AVR3"/>
<dbReference type="InterPro" id="IPR019734">
    <property type="entry name" value="TPR_rpt"/>
</dbReference>
<dbReference type="RefSeq" id="WP_075137300.1">
    <property type="nucleotide sequence ID" value="NZ_MSIF01000026.1"/>
</dbReference>
<dbReference type="OrthoDB" id="3952776at2"/>
<organism evidence="2 3">
    <name type="scientific">Actinophytocola xinjiangensis</name>
    <dbReference type="NCBI Taxonomy" id="485602"/>
    <lineage>
        <taxon>Bacteria</taxon>
        <taxon>Bacillati</taxon>
        <taxon>Actinomycetota</taxon>
        <taxon>Actinomycetes</taxon>
        <taxon>Pseudonocardiales</taxon>
        <taxon>Pseudonocardiaceae</taxon>
    </lineage>
</organism>
<keyword evidence="3" id="KW-1185">Reference proteome</keyword>
<dbReference type="Proteomes" id="UP000185696">
    <property type="component" value="Unassembled WGS sequence"/>
</dbReference>
<dbReference type="PANTHER" id="PTHR47691">
    <property type="entry name" value="REGULATOR-RELATED"/>
    <property type="match status" value="1"/>
</dbReference>
<name>A0A7Z1AVR3_9PSEU</name>
<dbReference type="InterPro" id="IPR011990">
    <property type="entry name" value="TPR-like_helical_dom_sf"/>
</dbReference>
<protein>
    <recommendedName>
        <fullName evidence="4">Tetratricopeptide repeat protein</fullName>
    </recommendedName>
</protein>
<reference evidence="2 3" key="1">
    <citation type="submission" date="2016-12" db="EMBL/GenBank/DDBJ databases">
        <title>The draft genome sequence of Actinophytocola xinjiangensis.</title>
        <authorList>
            <person name="Wang W."/>
            <person name="Yuan L."/>
        </authorList>
    </citation>
    <scope>NUCLEOTIDE SEQUENCE [LARGE SCALE GENOMIC DNA]</scope>
    <source>
        <strain evidence="2 3">CGMCC 4.4663</strain>
    </source>
</reference>
<feature type="region of interest" description="Disordered" evidence="1">
    <location>
        <begin position="548"/>
        <end position="568"/>
    </location>
</feature>
<sequence>MSDWRRLHDEGVALAGSGDLDGAVGAFEAALAAVDGEPVAVRASVLVSLAALVEHRGELDRAVELAGEAIGLARDGGEPLTLVNACALRAQALLRGGRAEEGFADLDLGLTVDDEPVTVVLHVVRTGLLMATGRLDEAEESAIRSVELAHAHAPEHLPHAYTNLALIAEAVGDDEHAARCRLLAENPDAPRPVGQRWRQVVELNARAAELAGAGDPRAASAVFDEAYRATLVPDNEMDDVEALVCRAAVTGNRAALAAGVGDLDEALRLGTETIELARQVESRVGDRYGTAADRVTALAARASYLRQRSRTDEALADLDEAVATTRDEAVVASLRTARAGVLAGGGRFEEGLAEATAALDLAGEHAPHLVPYAHVALADLADATGDTAASAEHLTVARMLLAATGDTNAEATTLLSLARLSYLDSEFDAADAHYDDAEDLFTRLGNTTQLVTCLHGRAAIAVHRGRPADALTMLDRVLDALGTDPPPLAAIATGQVRGAALEALGRFAQARAEYLAARDLSDRAGLWHVALGLDWWRADSLTRWAHAAANPDPDTAPDPDAVSASASASASADDLRRQALDVALPAALAAEALRRRFSPGPLRERWVALAAAPATRSALTAITASGDLALTAAYLDHLAATVSLDGPARPALGEVASLPRPPDTTFGPPPRVRVDPAVRGPLDDWIDLAERRYGFAVRSAEVVRSW</sequence>
<gene>
    <name evidence="2" type="ORF">BLA60_34700</name>
</gene>
<accession>A0A7Z1AVR3</accession>
<comment type="caution">
    <text evidence="2">The sequence shown here is derived from an EMBL/GenBank/DDBJ whole genome shotgun (WGS) entry which is preliminary data.</text>
</comment>
<evidence type="ECO:0000256" key="1">
    <source>
        <dbReference type="SAM" id="MobiDB-lite"/>
    </source>
</evidence>
<dbReference type="Gene3D" id="1.25.40.10">
    <property type="entry name" value="Tetratricopeptide repeat domain"/>
    <property type="match status" value="3"/>
</dbReference>
<proteinExistence type="predicted"/>
<feature type="compositionally biased region" description="Pro residues" evidence="1">
    <location>
        <begin position="659"/>
        <end position="671"/>
    </location>
</feature>
<dbReference type="SUPFAM" id="SSF48452">
    <property type="entry name" value="TPR-like"/>
    <property type="match status" value="3"/>
</dbReference>
<dbReference type="EMBL" id="MSIF01000026">
    <property type="protein sequence ID" value="OLF05669.1"/>
    <property type="molecule type" value="Genomic_DNA"/>
</dbReference>
<evidence type="ECO:0000313" key="2">
    <source>
        <dbReference type="EMBL" id="OLF05669.1"/>
    </source>
</evidence>